<organism evidence="7 8">
    <name type="scientific">Bartonella pachyuromydis</name>
    <dbReference type="NCBI Taxonomy" id="931097"/>
    <lineage>
        <taxon>Bacteria</taxon>
        <taxon>Pseudomonadati</taxon>
        <taxon>Pseudomonadota</taxon>
        <taxon>Alphaproteobacteria</taxon>
        <taxon>Hyphomicrobiales</taxon>
        <taxon>Bartonellaceae</taxon>
        <taxon>Bartonella</taxon>
    </lineage>
</organism>
<feature type="region of interest" description="Disordered" evidence="6">
    <location>
        <begin position="1"/>
        <end position="27"/>
    </location>
</feature>
<comment type="catalytic activity">
    <reaction evidence="4">
        <text>L-threonyl-[protein] + acetyl-CoA = O-acetyl-L-threonyl-[protein] + CoA</text>
        <dbReference type="Rhea" id="RHEA:65340"/>
        <dbReference type="Rhea" id="RHEA-COMP:11060"/>
        <dbReference type="Rhea" id="RHEA-COMP:16780"/>
        <dbReference type="ChEBI" id="CHEBI:30013"/>
        <dbReference type="ChEBI" id="CHEBI:57287"/>
        <dbReference type="ChEBI" id="CHEBI:57288"/>
        <dbReference type="ChEBI" id="CHEBI:141025"/>
    </reaction>
    <physiologicalReaction direction="left-to-right" evidence="4">
        <dbReference type="Rhea" id="RHEA:65341"/>
    </physiologicalReaction>
</comment>
<keyword evidence="8" id="KW-1185">Reference proteome</keyword>
<keyword evidence="2" id="KW-0012">Acyltransferase</keyword>
<evidence type="ECO:0000256" key="3">
    <source>
        <dbReference type="ARBA" id="ARBA00023785"/>
    </source>
</evidence>
<evidence type="ECO:0000313" key="7">
    <source>
        <dbReference type="EMBL" id="GAA4664733.1"/>
    </source>
</evidence>
<evidence type="ECO:0000256" key="1">
    <source>
        <dbReference type="ARBA" id="ARBA00022679"/>
    </source>
</evidence>
<evidence type="ECO:0000256" key="2">
    <source>
        <dbReference type="ARBA" id="ARBA00023315"/>
    </source>
</evidence>
<comment type="similarity">
    <text evidence="3">Belongs to the acetyltransferase YopJ family.</text>
</comment>
<evidence type="ECO:0000313" key="8">
    <source>
        <dbReference type="Proteomes" id="UP001501699"/>
    </source>
</evidence>
<protein>
    <submittedName>
        <fullName evidence="7">Type III secretion system YopJ family effector YopP</fullName>
    </submittedName>
</protein>
<evidence type="ECO:0000256" key="5">
    <source>
        <dbReference type="ARBA" id="ARBA00048662"/>
    </source>
</evidence>
<reference evidence="8" key="1">
    <citation type="journal article" date="2019" name="Int. J. Syst. Evol. Microbiol.">
        <title>The Global Catalogue of Microorganisms (GCM) 10K type strain sequencing project: providing services to taxonomists for standard genome sequencing and annotation.</title>
        <authorList>
            <consortium name="The Broad Institute Genomics Platform"/>
            <consortium name="The Broad Institute Genome Sequencing Center for Infectious Disease"/>
            <person name="Wu L."/>
            <person name="Ma J."/>
        </authorList>
    </citation>
    <scope>NUCLEOTIDE SEQUENCE [LARGE SCALE GENOMIC DNA]</scope>
    <source>
        <strain evidence="8">JCM 17714</strain>
    </source>
</reference>
<dbReference type="RefSeq" id="WP_345119217.1">
    <property type="nucleotide sequence ID" value="NZ_BAABJA010000007.1"/>
</dbReference>
<keyword evidence="1" id="KW-0808">Transferase</keyword>
<dbReference type="Pfam" id="PF03421">
    <property type="entry name" value="Acetyltransf_14"/>
    <property type="match status" value="1"/>
</dbReference>
<name>A0ABP8VJR8_9HYPH</name>
<feature type="compositionally biased region" description="Polar residues" evidence="6">
    <location>
        <begin position="1"/>
        <end position="18"/>
    </location>
</feature>
<evidence type="ECO:0000256" key="6">
    <source>
        <dbReference type="SAM" id="MobiDB-lite"/>
    </source>
</evidence>
<evidence type="ECO:0000256" key="4">
    <source>
        <dbReference type="ARBA" id="ARBA00048364"/>
    </source>
</evidence>
<sequence length="313" mass="35520">MKPQDSKNTAHSSSATQTSESADESLASLLARLESTAVETKEEENVGFSREELKSIITGLEDDITSGRWIKSYYADTDLRMMPALVEQANRKYPEMHLKLAMTPEDLSLSLKEMIDAGVHSSRHIVNSGSSRIHFAVLDHQTIDNKTSFILYEPTAFHHKSAAILGLRTEQAIQDCQLPNCHFSMVEMDIQRSSSECGIFSLALAKKLYRESDKLTRMHKDNINGVLNKTHLTLPSEKVDPYLPASFYKHTQGRRRLREYIKSNPEAEHEKVNKKDETLSERFHKNLVETEGKTVSVSLHRKRVSEYKSTLAL</sequence>
<dbReference type="NCBIfam" id="NF011898">
    <property type="entry name" value="PRK15371.1"/>
    <property type="match status" value="1"/>
</dbReference>
<comment type="caution">
    <text evidence="7">The sequence shown here is derived from an EMBL/GenBank/DDBJ whole genome shotgun (WGS) entry which is preliminary data.</text>
</comment>
<gene>
    <name evidence="7" type="primary">yopP_1</name>
    <name evidence="7" type="ORF">GCM10023262_11890</name>
</gene>
<accession>A0ABP8VJR8</accession>
<dbReference type="Proteomes" id="UP001501699">
    <property type="component" value="Unassembled WGS sequence"/>
</dbReference>
<dbReference type="InterPro" id="IPR005083">
    <property type="entry name" value="YopJ-like"/>
</dbReference>
<dbReference type="EMBL" id="BAABJA010000007">
    <property type="protein sequence ID" value="GAA4664733.1"/>
    <property type="molecule type" value="Genomic_DNA"/>
</dbReference>
<comment type="catalytic activity">
    <reaction evidence="5">
        <text>L-seryl-[protein] + acetyl-CoA = O-acetyl-L-seryl-[protein] + CoA</text>
        <dbReference type="Rhea" id="RHEA:59392"/>
        <dbReference type="Rhea" id="RHEA-COMP:9863"/>
        <dbReference type="Rhea" id="RHEA-COMP:15352"/>
        <dbReference type="ChEBI" id="CHEBI:29999"/>
        <dbReference type="ChEBI" id="CHEBI:57287"/>
        <dbReference type="ChEBI" id="CHEBI:57288"/>
        <dbReference type="ChEBI" id="CHEBI:141128"/>
    </reaction>
    <physiologicalReaction direction="left-to-right" evidence="5">
        <dbReference type="Rhea" id="RHEA:59393"/>
    </physiologicalReaction>
</comment>
<proteinExistence type="inferred from homology"/>